<name>A0A426S4A7_9ACTN</name>
<evidence type="ECO:0000313" key="3">
    <source>
        <dbReference type="Proteomes" id="UP000276379"/>
    </source>
</evidence>
<dbReference type="NCBIfam" id="TIGR01681">
    <property type="entry name" value="HAD-SF-IIIC"/>
    <property type="match status" value="1"/>
</dbReference>
<gene>
    <name evidence="2" type="ORF">CQW44_20615</name>
</gene>
<reference evidence="2 3" key="1">
    <citation type="submission" date="2017-10" db="EMBL/GenBank/DDBJ databases">
        <title>Draft genome of actinobacteria isolated from guarana (Paullinia cupana (Mart.) Ducke.</title>
        <authorList>
            <person name="Siqueira K.A."/>
            <person name="Liotti R.G."/>
            <person name="Mendes T.A."/>
            <person name="Soares M.A."/>
        </authorList>
    </citation>
    <scope>NUCLEOTIDE SEQUENCE [LARGE SCALE GENOMIC DNA]</scope>
    <source>
        <strain evidence="2 3">199</strain>
    </source>
</reference>
<evidence type="ECO:0000313" key="2">
    <source>
        <dbReference type="EMBL" id="RRQ84496.1"/>
    </source>
</evidence>
<dbReference type="NCBIfam" id="TIGR01686">
    <property type="entry name" value="FkbH"/>
    <property type="match status" value="1"/>
</dbReference>
<dbReference type="Gene3D" id="3.40.630.30">
    <property type="match status" value="1"/>
</dbReference>
<comment type="caution">
    <text evidence="2">The sequence shown here is derived from an EMBL/GenBank/DDBJ whole genome shotgun (WGS) entry which is preliminary data.</text>
</comment>
<dbReference type="PROSITE" id="PS51186">
    <property type="entry name" value="GNAT"/>
    <property type="match status" value="1"/>
</dbReference>
<keyword evidence="3" id="KW-1185">Reference proteome</keyword>
<dbReference type="AlphaFoldDB" id="A0A426S4A7"/>
<accession>A0A426S4A7</accession>
<dbReference type="EMBL" id="PDES01000009">
    <property type="protein sequence ID" value="RRQ84496.1"/>
    <property type="molecule type" value="Genomic_DNA"/>
</dbReference>
<dbReference type="InterPro" id="IPR000182">
    <property type="entry name" value="GNAT_dom"/>
</dbReference>
<dbReference type="InterPro" id="IPR036514">
    <property type="entry name" value="SGNH_hydro_sf"/>
</dbReference>
<feature type="domain" description="N-acetyltransferase" evidence="1">
    <location>
        <begin position="469"/>
        <end position="626"/>
    </location>
</feature>
<dbReference type="Gene3D" id="3.40.50.1000">
    <property type="entry name" value="HAD superfamily/HAD-like"/>
    <property type="match status" value="1"/>
</dbReference>
<sequence length="641" mass="68560">MTTSPCDPGPGAHDGLLQRVRALHETPGATDPGLADELAALDDALLLCEAGLLLEGVRAARLTRAPLRRTGPLRVAVAATFTADGVVPLLRAALLAAGLDAEIHLCPYDRLGLELSDPHSALAGFGPEVTLCLLHSGALLPRGWDPSALDPVHAALRERVDTYTAAAADFADRTGSAVLLHTVPLPRPDRRSVISMRGGAALGRIWREVNTALLSAGETRDGVYTVDLEALLTDVPGPVRDERRYRFGRLAWTPGVELAYAREAASFCRAVAGLGRKVLVLDLDNTLWGGVLGDDGPAGIELGTLYPGDCYTDLQHRALALRRQGVLLAVCSKNERAPVDEVLAGHPDMVLRPDDLVAVMADWQRKDLHIAGLADELSLGADAFVFADDSPFECGMVADALPQVDVVRLDGDPACHSAKLLEPARFVQLGTTATDAERTALYRSRRERHRLSTAHACAENYLRALGIRVTVGPADAFTLPRLAQLELRTNQFNMTGRAHGEAVTRRLADSPDHLVLAVEVADRYGSEGVVGGVWLDRAPDRWTVRNLVLSCRVLSRGVEQAVLQYVADLAREAGAGVLRACFRPTARNAPAAALYPSAGFERPADAAADDGTVCHQASLERLPPLTPDWITVAAKEALNHA</sequence>
<dbReference type="InterPro" id="IPR010037">
    <property type="entry name" value="FkbH_domain"/>
</dbReference>
<evidence type="ECO:0000259" key="1">
    <source>
        <dbReference type="PROSITE" id="PS51186"/>
    </source>
</evidence>
<dbReference type="RefSeq" id="WP_125213991.1">
    <property type="nucleotide sequence ID" value="NZ_PDES01000009.1"/>
</dbReference>
<dbReference type="InterPro" id="IPR016181">
    <property type="entry name" value="Acyl_CoA_acyltransferase"/>
</dbReference>
<dbReference type="Proteomes" id="UP000276379">
    <property type="component" value="Unassembled WGS sequence"/>
</dbReference>
<dbReference type="GO" id="GO:0016747">
    <property type="term" value="F:acyltransferase activity, transferring groups other than amino-acyl groups"/>
    <property type="evidence" value="ECO:0007669"/>
    <property type="project" value="InterPro"/>
</dbReference>
<proteinExistence type="predicted"/>
<organism evidence="2 3">
    <name type="scientific">Streptomyces griseofuscus</name>
    <dbReference type="NCBI Taxonomy" id="146922"/>
    <lineage>
        <taxon>Bacteria</taxon>
        <taxon>Bacillati</taxon>
        <taxon>Actinomycetota</taxon>
        <taxon>Actinomycetes</taxon>
        <taxon>Kitasatosporales</taxon>
        <taxon>Streptomycetaceae</taxon>
        <taxon>Streptomyces</taxon>
    </lineage>
</organism>
<dbReference type="InterPro" id="IPR023214">
    <property type="entry name" value="HAD_sf"/>
</dbReference>
<dbReference type="InterPro" id="IPR010033">
    <property type="entry name" value="HAD_SF_ppase_IIIC"/>
</dbReference>
<protein>
    <recommendedName>
        <fullName evidence="1">N-acetyltransferase domain-containing protein</fullName>
    </recommendedName>
</protein>
<dbReference type="SUPFAM" id="SSF55729">
    <property type="entry name" value="Acyl-CoA N-acyltransferases (Nat)"/>
    <property type="match status" value="1"/>
</dbReference>
<dbReference type="Gene3D" id="3.40.50.1110">
    <property type="entry name" value="SGNH hydrolase"/>
    <property type="match status" value="1"/>
</dbReference>